<feature type="domain" description="HAMP" evidence="10">
    <location>
        <begin position="328"/>
        <end position="380"/>
    </location>
</feature>
<dbReference type="CDD" id="cd12913">
    <property type="entry name" value="PDC1_MCP_like"/>
    <property type="match status" value="1"/>
</dbReference>
<dbReference type="CDD" id="cd06225">
    <property type="entry name" value="HAMP"/>
    <property type="match status" value="1"/>
</dbReference>
<evidence type="ECO:0000259" key="10">
    <source>
        <dbReference type="PROSITE" id="PS50885"/>
    </source>
</evidence>
<keyword evidence="8" id="KW-1133">Transmembrane helix</keyword>
<evidence type="ECO:0000256" key="6">
    <source>
        <dbReference type="PROSITE-ProRule" id="PRU00284"/>
    </source>
</evidence>
<comment type="similarity">
    <text evidence="5">Belongs to the methyl-accepting chemotaxis (MCP) protein family.</text>
</comment>
<evidence type="ECO:0000256" key="7">
    <source>
        <dbReference type="SAM" id="Coils"/>
    </source>
</evidence>
<evidence type="ECO:0000313" key="11">
    <source>
        <dbReference type="EMBL" id="MDZ5472010.1"/>
    </source>
</evidence>
<keyword evidence="4 6" id="KW-0807">Transducer</keyword>
<dbReference type="InterPro" id="IPR004089">
    <property type="entry name" value="MCPsignal_dom"/>
</dbReference>
<evidence type="ECO:0000259" key="9">
    <source>
        <dbReference type="PROSITE" id="PS50111"/>
    </source>
</evidence>
<dbReference type="Proteomes" id="UP001290455">
    <property type="component" value="Unassembled WGS sequence"/>
</dbReference>
<evidence type="ECO:0000256" key="2">
    <source>
        <dbReference type="ARBA" id="ARBA00022475"/>
    </source>
</evidence>
<dbReference type="PROSITE" id="PS50111">
    <property type="entry name" value="CHEMOTAXIS_TRANSDUC_2"/>
    <property type="match status" value="1"/>
</dbReference>
<reference evidence="11 12" key="1">
    <citation type="submission" date="2023-11" db="EMBL/GenBank/DDBJ databases">
        <title>Bacillus jintuensis, isolated from a mudflat on the Beibu Gulf coast.</title>
        <authorList>
            <person name="Li M."/>
        </authorList>
    </citation>
    <scope>NUCLEOTIDE SEQUENCE [LARGE SCALE GENOMIC DNA]</scope>
    <source>
        <strain evidence="11 12">31A1R</strain>
    </source>
</reference>
<keyword evidence="2" id="KW-1003">Cell membrane</keyword>
<dbReference type="RefSeq" id="WP_322446315.1">
    <property type="nucleotide sequence ID" value="NZ_JAXOFX010000005.1"/>
</dbReference>
<dbReference type="SUPFAM" id="SSF58104">
    <property type="entry name" value="Methyl-accepting chemotaxis protein (MCP) signaling domain"/>
    <property type="match status" value="1"/>
</dbReference>
<dbReference type="InterPro" id="IPR003660">
    <property type="entry name" value="HAMP_dom"/>
</dbReference>
<evidence type="ECO:0000256" key="3">
    <source>
        <dbReference type="ARBA" id="ARBA00023136"/>
    </source>
</evidence>
<dbReference type="Gene3D" id="6.10.340.10">
    <property type="match status" value="1"/>
</dbReference>
<gene>
    <name evidence="11" type="ORF">SM124_09655</name>
</gene>
<proteinExistence type="inferred from homology"/>
<comment type="subcellular location">
    <subcellularLocation>
        <location evidence="1">Cell membrane</location>
    </subcellularLocation>
</comment>
<name>A0ABU5IXX4_9BACI</name>
<dbReference type="PROSITE" id="PS50885">
    <property type="entry name" value="HAMP"/>
    <property type="match status" value="1"/>
</dbReference>
<organism evidence="11 12">
    <name type="scientific">Robertmurraya mangrovi</name>
    <dbReference type="NCBI Taxonomy" id="3098077"/>
    <lineage>
        <taxon>Bacteria</taxon>
        <taxon>Bacillati</taxon>
        <taxon>Bacillota</taxon>
        <taxon>Bacilli</taxon>
        <taxon>Bacillales</taxon>
        <taxon>Bacillaceae</taxon>
        <taxon>Robertmurraya</taxon>
    </lineage>
</organism>
<dbReference type="PANTHER" id="PTHR32089">
    <property type="entry name" value="METHYL-ACCEPTING CHEMOTAXIS PROTEIN MCPB"/>
    <property type="match status" value="1"/>
</dbReference>
<evidence type="ECO:0000256" key="8">
    <source>
        <dbReference type="SAM" id="Phobius"/>
    </source>
</evidence>
<dbReference type="SMART" id="SM00283">
    <property type="entry name" value="MA"/>
    <property type="match status" value="1"/>
</dbReference>
<feature type="coiled-coil region" evidence="7">
    <location>
        <begin position="456"/>
        <end position="504"/>
    </location>
</feature>
<accession>A0ABU5IXX4</accession>
<dbReference type="Gene3D" id="3.30.450.20">
    <property type="entry name" value="PAS domain"/>
    <property type="match status" value="1"/>
</dbReference>
<comment type="caution">
    <text evidence="11">The sequence shown here is derived from an EMBL/GenBank/DDBJ whole genome shotgun (WGS) entry which is preliminary data.</text>
</comment>
<keyword evidence="8" id="KW-0812">Transmembrane</keyword>
<dbReference type="CDD" id="cd11386">
    <property type="entry name" value="MCP_signal"/>
    <property type="match status" value="1"/>
</dbReference>
<evidence type="ECO:0000256" key="4">
    <source>
        <dbReference type="ARBA" id="ARBA00023224"/>
    </source>
</evidence>
<dbReference type="Pfam" id="PF22673">
    <property type="entry name" value="MCP-like_PDC_1"/>
    <property type="match status" value="1"/>
</dbReference>
<evidence type="ECO:0000313" key="12">
    <source>
        <dbReference type="Proteomes" id="UP001290455"/>
    </source>
</evidence>
<dbReference type="Gene3D" id="1.10.287.950">
    <property type="entry name" value="Methyl-accepting chemotaxis protein"/>
    <property type="match status" value="1"/>
</dbReference>
<sequence>MKSIKSKVMLAVTLCSIVSVLLVGLTSIFISKNMLEEYSYKHAEYLVKSEAKELDNTIGKIETSVDGLAYSVVSMLDDVEAFKKDSKYVEAFQEKVRPMAEGIANNTDGSMAFYIRFNPEFTEPTSGIFHADTNGDAVIEQLVPTDFSQYDPTDLAHVGWYYIPVNAGKPVWLDPYRNENIGIDMISYVVPIFKDGVSIGIVGMDINFELFTNTINKIKPYKSSYGALLNSNENFLIHPSYKQTDSLKEINQSLSKEINSKDFGVSNISLDKAESMISYGKLSNGQTLLISSAKKDIYKDIDYMTQVLVIVLAGVIILAILIAIFMARTISKPLISLVSDMRKVKDGDLTVRTKVKSKDEIGRIGDNFNEMVNELGNLTRSIHLMSSNIKSSSISLNAVSEEVTASAEEVTASVEEIAEGNKIQSISTEKCSDIASELLNQFNQLNTNSSTVLGLINNIHSENETSQKLINGLEEKNRSNQQATENIENMIEELNRNAQSINQIVETISAIAEQTNLLALNASIESARAGEFGKGFGVVAEEIRKLADQSRKATDDIKKIISTVQEDSLHTVHAMGEVKEITSEQSQAVLEVSEAFNKISHSINDITHKVNTNSEYITTLNNQTAELVTEIEGISAISEESAASSKQVAVTMQEQSNGFETIVEAVEDLNQLVSDLDDLVKKFKLQ</sequence>
<evidence type="ECO:0000256" key="1">
    <source>
        <dbReference type="ARBA" id="ARBA00004236"/>
    </source>
</evidence>
<keyword evidence="3 8" id="KW-0472">Membrane</keyword>
<feature type="transmembrane region" description="Helical" evidence="8">
    <location>
        <begin position="303"/>
        <end position="327"/>
    </location>
</feature>
<dbReference type="SMART" id="SM00304">
    <property type="entry name" value="HAMP"/>
    <property type="match status" value="1"/>
</dbReference>
<dbReference type="Pfam" id="PF00672">
    <property type="entry name" value="HAMP"/>
    <property type="match status" value="1"/>
</dbReference>
<dbReference type="Pfam" id="PF00015">
    <property type="entry name" value="MCPsignal"/>
    <property type="match status" value="1"/>
</dbReference>
<dbReference type="EMBL" id="JAXOFX010000005">
    <property type="protein sequence ID" value="MDZ5472010.1"/>
    <property type="molecule type" value="Genomic_DNA"/>
</dbReference>
<keyword evidence="12" id="KW-1185">Reference proteome</keyword>
<protein>
    <submittedName>
        <fullName evidence="11">Methyl-accepting chemotaxis protein</fullName>
    </submittedName>
</protein>
<dbReference type="PANTHER" id="PTHR32089:SF112">
    <property type="entry name" value="LYSOZYME-LIKE PROTEIN-RELATED"/>
    <property type="match status" value="1"/>
</dbReference>
<evidence type="ECO:0000256" key="5">
    <source>
        <dbReference type="ARBA" id="ARBA00029447"/>
    </source>
</evidence>
<feature type="domain" description="Methyl-accepting transducer" evidence="9">
    <location>
        <begin position="399"/>
        <end position="649"/>
    </location>
</feature>
<keyword evidence="7" id="KW-0175">Coiled coil</keyword>